<dbReference type="OrthoDB" id="10065625at2759"/>
<dbReference type="EMBL" id="FN653198">
    <property type="protein sequence ID" value="CBY13566.1"/>
    <property type="molecule type" value="Genomic_DNA"/>
</dbReference>
<dbReference type="InterPro" id="IPR000477">
    <property type="entry name" value="RT_dom"/>
</dbReference>
<accession>E4XV35</accession>
<name>E4XV35_OIKDI</name>
<dbReference type="Proteomes" id="UP000001307">
    <property type="component" value="Unassembled WGS sequence"/>
</dbReference>
<evidence type="ECO:0000259" key="1">
    <source>
        <dbReference type="PROSITE" id="PS50878"/>
    </source>
</evidence>
<dbReference type="InParanoid" id="E4XV35"/>
<evidence type="ECO:0000313" key="2">
    <source>
        <dbReference type="EMBL" id="CBY13566.1"/>
    </source>
</evidence>
<organism evidence="2">
    <name type="scientific">Oikopleura dioica</name>
    <name type="common">Tunicate</name>
    <dbReference type="NCBI Taxonomy" id="34765"/>
    <lineage>
        <taxon>Eukaryota</taxon>
        <taxon>Metazoa</taxon>
        <taxon>Chordata</taxon>
        <taxon>Tunicata</taxon>
        <taxon>Appendicularia</taxon>
        <taxon>Copelata</taxon>
        <taxon>Oikopleuridae</taxon>
        <taxon>Oikopleura</taxon>
    </lineage>
</organism>
<dbReference type="PROSITE" id="PS50878">
    <property type="entry name" value="RT_POL"/>
    <property type="match status" value="1"/>
</dbReference>
<proteinExistence type="predicted"/>
<protein>
    <recommendedName>
        <fullName evidence="1">Reverse transcriptase domain-containing protein</fullName>
    </recommendedName>
</protein>
<keyword evidence="3" id="KW-1185">Reference proteome</keyword>
<sequence length="1161" mass="133404">MDFTETYEILVNVPKDGGSLSEPILFYISAGVHNDSLNFYLQYGKKSRQFLMHVRECSSKAITLHCTHARSKSAKCKATVKILTALDSFQILTGFKTFEKIVGPEAKLISSAIDHTFVRNAPEATAKPLDMTKTLGVDGHLGIRCTLMINKPEDTLWELKKVKTKLPDKDIFKIGMQVDYEAHLDKALNRDKNNFCLVEYGQKWLEEFARRAQPLVEKVCAYNPYKVKRSRITAQYLKWSIGLKEIYLEISACKLKDRIVNSKILKRIRQAVKKMELMVAKLVTMDRRLAVDENTELSMLNSTDSWRISKSYLKEKNVPKIEIPLDQISKDLLELQLSTVPPKTNIPPPKIRELEDSEKLRWERVFYHESELYPSFAEAYKTNKKDTSDLHLISRNLVELGPCSMMNNLVLQPCKYALSKGVYIEGWKVNKVRPLLKQNKKLRPITICSFLAGIIEKIRSKSLTNFLIYKNILPRNQYGFRAFHSCAGAAFHIEKLINGGIGTSNEKGKPEGYPYWAVVTCDAKNAFGVVTHELLLDCLSRVAAPEVVAFIAAFLKRSFRAVLNGYTSQKRDLPEWGLPQGSPMSPILYSLFTTSLINDVSLVAGEEGTERDDVPCKTSHPVNSETLIKGTNRIKTSREICQHGNEVAVGLGLGFADDLILLVAAHSPTTLLRYCSGSVTRTLEKMQDLGIAVAPQKTALVLFGKEGDTEENIEILNKGITVRETQVLPSESIKYLGIRISAQGGKFSLQSHYKYLKARFRKGQEQISTIFGTMPKILLANIARSMLMGVGLFGAEFSDLRDKATLASLQNTLNNTIENRRNIPFYMTDLARKSKEKREQYYKEFKLNFNKTRQGHCPDEKYVSCYKYNIPPCHFLMMQSSITNLHKIFKYRSPDFPQIMVKEVMWICNKFGEKICKLPDIFRAHRLETEMINRTKFGHNRVPGIFTADETRELWVARNYTSRLRAIMNTGCLEIKLISEGKNENWGFHNDKKIWPGNIERYFNSLPTSIRNSFVTDYFPTELKQFINTCHFHENHSFTCEICEEPVPIMLTKEGKYKLPIRTSDETEERARNFEGIVSQNQLITGTRILMDWLFASHYEQLLMHNYEIRNRVYRELECVSFFLGMHKIVEQLLYDENFRKEMFKLRDDIKKKIGFEETRY</sequence>
<feature type="domain" description="Reverse transcriptase" evidence="1">
    <location>
        <begin position="416"/>
        <end position="740"/>
    </location>
</feature>
<reference evidence="2" key="1">
    <citation type="journal article" date="2010" name="Science">
        <title>Plasticity of animal genome architecture unmasked by rapid evolution of a pelagic tunicate.</title>
        <authorList>
            <person name="Denoeud F."/>
            <person name="Henriet S."/>
            <person name="Mungpakdee S."/>
            <person name="Aury J.M."/>
            <person name="Da Silva C."/>
            <person name="Brinkmann H."/>
            <person name="Mikhaleva J."/>
            <person name="Olsen L.C."/>
            <person name="Jubin C."/>
            <person name="Canestro C."/>
            <person name="Bouquet J.M."/>
            <person name="Danks G."/>
            <person name="Poulain J."/>
            <person name="Campsteijn C."/>
            <person name="Adamski M."/>
            <person name="Cross I."/>
            <person name="Yadetie F."/>
            <person name="Muffato M."/>
            <person name="Louis A."/>
            <person name="Butcher S."/>
            <person name="Tsagkogeorga G."/>
            <person name="Konrad A."/>
            <person name="Singh S."/>
            <person name="Jensen M.F."/>
            <person name="Cong E.H."/>
            <person name="Eikeseth-Otteraa H."/>
            <person name="Noel B."/>
            <person name="Anthouard V."/>
            <person name="Porcel B.M."/>
            <person name="Kachouri-Lafond R."/>
            <person name="Nishino A."/>
            <person name="Ugolini M."/>
            <person name="Chourrout P."/>
            <person name="Nishida H."/>
            <person name="Aasland R."/>
            <person name="Huzurbazar S."/>
            <person name="Westhof E."/>
            <person name="Delsuc F."/>
            <person name="Lehrach H."/>
            <person name="Reinhardt R."/>
            <person name="Weissenbach J."/>
            <person name="Roy S.W."/>
            <person name="Artiguenave F."/>
            <person name="Postlethwait J.H."/>
            <person name="Manak J.R."/>
            <person name="Thompson E.M."/>
            <person name="Jaillon O."/>
            <person name="Du Pasquier L."/>
            <person name="Boudinot P."/>
            <person name="Liberles D.A."/>
            <person name="Volff J.N."/>
            <person name="Philippe H."/>
            <person name="Lenhard B."/>
            <person name="Roest Crollius H."/>
            <person name="Wincker P."/>
            <person name="Chourrout D."/>
        </authorList>
    </citation>
    <scope>NUCLEOTIDE SEQUENCE [LARGE SCALE GENOMIC DNA]</scope>
</reference>
<gene>
    <name evidence="2" type="ORF">GSOID_T00005360001</name>
</gene>
<dbReference type="AlphaFoldDB" id="E4XV35"/>
<dbReference type="Pfam" id="PF00078">
    <property type="entry name" value="RVT_1"/>
    <property type="match status" value="1"/>
</dbReference>
<dbReference type="PANTHER" id="PTHR19446">
    <property type="entry name" value="REVERSE TRANSCRIPTASES"/>
    <property type="match status" value="1"/>
</dbReference>
<dbReference type="InterPro" id="IPR043502">
    <property type="entry name" value="DNA/RNA_pol_sf"/>
</dbReference>
<evidence type="ECO:0000313" key="3">
    <source>
        <dbReference type="Proteomes" id="UP000001307"/>
    </source>
</evidence>
<dbReference type="SUPFAM" id="SSF56672">
    <property type="entry name" value="DNA/RNA polymerases"/>
    <property type="match status" value="1"/>
</dbReference>